<dbReference type="EMBL" id="CP115450">
    <property type="protein sequence ID" value="WBP85327.1"/>
    <property type="molecule type" value="Genomic_DNA"/>
</dbReference>
<dbReference type="Gene3D" id="3.40.50.620">
    <property type="entry name" value="HUPs"/>
    <property type="match status" value="2"/>
</dbReference>
<dbReference type="InterPro" id="IPR014729">
    <property type="entry name" value="Rossmann-like_a/b/a_fold"/>
</dbReference>
<protein>
    <submittedName>
        <fullName evidence="3">Universal stress protein</fullName>
    </submittedName>
</protein>
<keyword evidence="4" id="KW-1185">Reference proteome</keyword>
<dbReference type="PANTHER" id="PTHR46268:SF6">
    <property type="entry name" value="UNIVERSAL STRESS PROTEIN UP12"/>
    <property type="match status" value="1"/>
</dbReference>
<dbReference type="RefSeq" id="WP_270141212.1">
    <property type="nucleotide sequence ID" value="NZ_CP115450.1"/>
</dbReference>
<evidence type="ECO:0000256" key="1">
    <source>
        <dbReference type="ARBA" id="ARBA00008791"/>
    </source>
</evidence>
<comment type="similarity">
    <text evidence="1">Belongs to the universal stress protein A family.</text>
</comment>
<gene>
    <name evidence="3" type="ORF">O1G21_05270</name>
</gene>
<evidence type="ECO:0000259" key="2">
    <source>
        <dbReference type="Pfam" id="PF00582"/>
    </source>
</evidence>
<dbReference type="SUPFAM" id="SSF52402">
    <property type="entry name" value="Adenine nucleotide alpha hydrolases-like"/>
    <property type="match status" value="2"/>
</dbReference>
<dbReference type="InterPro" id="IPR006015">
    <property type="entry name" value="Universal_stress_UspA"/>
</dbReference>
<name>A0ABY7PYP3_9ACTN</name>
<evidence type="ECO:0000313" key="3">
    <source>
        <dbReference type="EMBL" id="WBP85327.1"/>
    </source>
</evidence>
<dbReference type="PANTHER" id="PTHR46268">
    <property type="entry name" value="STRESS RESPONSE PROTEIN NHAX"/>
    <property type="match status" value="1"/>
</dbReference>
<reference evidence="4" key="1">
    <citation type="submission" date="2022-12" db="EMBL/GenBank/DDBJ databases">
        <authorList>
            <person name="Mo P."/>
        </authorList>
    </citation>
    <scope>NUCLEOTIDE SEQUENCE [LARGE SCALE GENOMIC DNA]</scope>
    <source>
        <strain evidence="4">HUAS 3-15</strain>
    </source>
</reference>
<sequence length="292" mass="30532">MTRCVLTGIDGSPQSEAAALWAAAEARRRGRALRLLHAWPWLDAGTENVSRPGDLRPRALDALRGIGDRIRHDHPGLPVEAAVISDDPVDGLVAAAKGQELLVLGSRGLGGFAGLLVGSVGLAVAAGAPIPTVLVRSGQAPAERPAAVEATREVLVGLDGREPGDAVVEFAVTEAELRGCRLRVVHGWDLVPAWAYGGLMPPQVDPVEQEAVEAALMSPVLTDLRAKHPGVDIVEDIRLGGGARALLEASTHADLVVVGRRETRHRLGPRLGPVAHAVMHHCAAPVAVVPHP</sequence>
<feature type="domain" description="UspA" evidence="2">
    <location>
        <begin position="1"/>
        <end position="136"/>
    </location>
</feature>
<proteinExistence type="inferred from homology"/>
<dbReference type="Pfam" id="PF00582">
    <property type="entry name" value="Usp"/>
    <property type="match status" value="2"/>
</dbReference>
<dbReference type="Proteomes" id="UP001212821">
    <property type="component" value="Chromosome"/>
</dbReference>
<evidence type="ECO:0000313" key="4">
    <source>
        <dbReference type="Proteomes" id="UP001212821"/>
    </source>
</evidence>
<dbReference type="PRINTS" id="PR01438">
    <property type="entry name" value="UNVRSLSTRESS"/>
</dbReference>
<dbReference type="InterPro" id="IPR006016">
    <property type="entry name" value="UspA"/>
</dbReference>
<feature type="domain" description="UspA" evidence="2">
    <location>
        <begin position="152"/>
        <end position="290"/>
    </location>
</feature>
<accession>A0ABY7PYP3</accession>
<organism evidence="3 4">
    <name type="scientific">Kitasatospora cathayae</name>
    <dbReference type="NCBI Taxonomy" id="3004092"/>
    <lineage>
        <taxon>Bacteria</taxon>
        <taxon>Bacillati</taxon>
        <taxon>Actinomycetota</taxon>
        <taxon>Actinomycetes</taxon>
        <taxon>Kitasatosporales</taxon>
        <taxon>Streptomycetaceae</taxon>
        <taxon>Kitasatospora</taxon>
    </lineage>
</organism>